<evidence type="ECO:0008006" key="3">
    <source>
        <dbReference type="Google" id="ProtNLM"/>
    </source>
</evidence>
<keyword evidence="2" id="KW-1185">Reference proteome</keyword>
<comment type="caution">
    <text evidence="1">The sequence shown here is derived from an EMBL/GenBank/DDBJ whole genome shotgun (WGS) entry which is preliminary data.</text>
</comment>
<dbReference type="AlphaFoldDB" id="A0A9N7VF59"/>
<sequence length="170" mass="18883">CTCERSFSVLRRVHTWLRRTMGQERLHHLAIMAVEKDALCGLDHGEVIDRFAQLGAIISCHLGRGPPPLSDTKRAKGSAIPTTISRHDIESTTLDTPPRPPTDDPQIAIHDDVATTAALDPRAKRERDFREGEQGCFCLVINDTMIQAKLEGTLRLKDKCCGMLDTLQSL</sequence>
<reference evidence="1" key="1">
    <citation type="submission" date="2020-03" db="EMBL/GenBank/DDBJ databases">
        <authorList>
            <person name="Weist P."/>
        </authorList>
    </citation>
    <scope>NUCLEOTIDE SEQUENCE</scope>
</reference>
<organism evidence="1 2">
    <name type="scientific">Pleuronectes platessa</name>
    <name type="common">European plaice</name>
    <dbReference type="NCBI Taxonomy" id="8262"/>
    <lineage>
        <taxon>Eukaryota</taxon>
        <taxon>Metazoa</taxon>
        <taxon>Chordata</taxon>
        <taxon>Craniata</taxon>
        <taxon>Vertebrata</taxon>
        <taxon>Euteleostomi</taxon>
        <taxon>Actinopterygii</taxon>
        <taxon>Neopterygii</taxon>
        <taxon>Teleostei</taxon>
        <taxon>Neoteleostei</taxon>
        <taxon>Acanthomorphata</taxon>
        <taxon>Carangaria</taxon>
        <taxon>Pleuronectiformes</taxon>
        <taxon>Pleuronectoidei</taxon>
        <taxon>Pleuronectidae</taxon>
        <taxon>Pleuronectes</taxon>
    </lineage>
</organism>
<evidence type="ECO:0000313" key="2">
    <source>
        <dbReference type="Proteomes" id="UP001153269"/>
    </source>
</evidence>
<evidence type="ECO:0000313" key="1">
    <source>
        <dbReference type="EMBL" id="CAB1449808.1"/>
    </source>
</evidence>
<name>A0A9N7VF59_PLEPL</name>
<accession>A0A9N7VF59</accession>
<dbReference type="Proteomes" id="UP001153269">
    <property type="component" value="Unassembled WGS sequence"/>
</dbReference>
<dbReference type="EMBL" id="CADEAL010004028">
    <property type="protein sequence ID" value="CAB1449808.1"/>
    <property type="molecule type" value="Genomic_DNA"/>
</dbReference>
<protein>
    <recommendedName>
        <fullName evidence="3">HAT C-terminal dimerisation domain-containing protein</fullName>
    </recommendedName>
</protein>
<feature type="non-terminal residue" evidence="1">
    <location>
        <position position="170"/>
    </location>
</feature>
<proteinExistence type="predicted"/>
<gene>
    <name evidence="1" type="ORF">PLEPLA_LOCUS37494</name>
</gene>